<evidence type="ECO:0000256" key="1">
    <source>
        <dbReference type="SAM" id="Phobius"/>
    </source>
</evidence>
<accession>A0A7S3Z007</accession>
<feature type="transmembrane region" description="Helical" evidence="1">
    <location>
        <begin position="275"/>
        <end position="300"/>
    </location>
</feature>
<keyword evidence="1" id="KW-0812">Transmembrane</keyword>
<feature type="transmembrane region" description="Helical" evidence="1">
    <location>
        <begin position="118"/>
        <end position="136"/>
    </location>
</feature>
<evidence type="ECO:0000313" key="3">
    <source>
        <dbReference type="EMBL" id="CAE0667263.1"/>
    </source>
</evidence>
<feature type="transmembrane region" description="Helical" evidence="1">
    <location>
        <begin position="231"/>
        <end position="254"/>
    </location>
</feature>
<keyword evidence="1" id="KW-0472">Membrane</keyword>
<dbReference type="GO" id="GO:0005886">
    <property type="term" value="C:plasma membrane"/>
    <property type="evidence" value="ECO:0007669"/>
    <property type="project" value="TreeGrafter"/>
</dbReference>
<proteinExistence type="predicted"/>
<evidence type="ECO:0000259" key="2">
    <source>
        <dbReference type="Pfam" id="PF02714"/>
    </source>
</evidence>
<feature type="transmembrane region" description="Helical" evidence="1">
    <location>
        <begin position="306"/>
        <end position="328"/>
    </location>
</feature>
<feature type="transmembrane region" description="Helical" evidence="1">
    <location>
        <begin position="65"/>
        <end position="86"/>
    </location>
</feature>
<feature type="transmembrane region" description="Helical" evidence="1">
    <location>
        <begin position="17"/>
        <end position="37"/>
    </location>
</feature>
<dbReference type="PANTHER" id="PTHR13018:SF114">
    <property type="entry name" value="EXPRESSED PROTEIN"/>
    <property type="match status" value="1"/>
</dbReference>
<dbReference type="InterPro" id="IPR045122">
    <property type="entry name" value="Csc1-like"/>
</dbReference>
<dbReference type="InterPro" id="IPR003864">
    <property type="entry name" value="CSC1/OSCA1-like_7TM"/>
</dbReference>
<sequence length="414" mass="47252">MWKNLSITTTEQFCRQIAINVGLFVAMALIIAPVAVIDRLDPLVQRLEDVTIPDKLSHREVRRFVGNYFPTLVVFVINFIMLPILIDKTSHLEGHHTESQRSAAVVKRNAVFQFVNTILLPSLALNSAAALVHLAYSSRFEDWEKIIGTSLQKNTSGRFFLIYLIHATLLGCASELAQVPQMAYNTLLYLNDCVARRRYGPSFSDEASNRFQWEFDFGYFYGARLTMLGLVLLYSVIVPIIAPVGAVYFLANYWTDSYNLRSGTYSIRFDSNGQLPLAVLRYMLWYVALFLVTMSCYFTVQGTYMFFLLGLSLIMVGVIVLCSTMLWWTTRDEICELDEDDDFIIKGQLRFDTKKKKKKNGGKGGIDNARDRATIHDFLQQYQCPFKDRSVAALHDPTTDDHLQLSPGQHDHLR</sequence>
<feature type="domain" description="CSC1/OSCA1-like 7TM region" evidence="2">
    <location>
        <begin position="15"/>
        <end position="297"/>
    </location>
</feature>
<protein>
    <recommendedName>
        <fullName evidence="2">CSC1/OSCA1-like 7TM region domain-containing protein</fullName>
    </recommendedName>
</protein>
<keyword evidence="1" id="KW-1133">Transmembrane helix</keyword>
<dbReference type="EMBL" id="HBIV01026335">
    <property type="protein sequence ID" value="CAE0667263.1"/>
    <property type="molecule type" value="Transcribed_RNA"/>
</dbReference>
<dbReference type="PANTHER" id="PTHR13018">
    <property type="entry name" value="PROBABLE MEMBRANE PROTEIN DUF221-RELATED"/>
    <property type="match status" value="1"/>
</dbReference>
<name>A0A7S3Z007_9EUKA</name>
<reference evidence="3" key="1">
    <citation type="submission" date="2021-01" db="EMBL/GenBank/DDBJ databases">
        <authorList>
            <person name="Corre E."/>
            <person name="Pelletier E."/>
            <person name="Niang G."/>
            <person name="Scheremetjew M."/>
            <person name="Finn R."/>
            <person name="Kale V."/>
            <person name="Holt S."/>
            <person name="Cochrane G."/>
            <person name="Meng A."/>
            <person name="Brown T."/>
            <person name="Cohen L."/>
        </authorList>
    </citation>
    <scope>NUCLEOTIDE SEQUENCE</scope>
    <source>
        <strain evidence="3">CCCM811</strain>
    </source>
</reference>
<gene>
    <name evidence="3" type="ORF">LGLO00237_LOCUS18884</name>
</gene>
<organism evidence="3">
    <name type="scientific">Lotharella globosa</name>
    <dbReference type="NCBI Taxonomy" id="91324"/>
    <lineage>
        <taxon>Eukaryota</taxon>
        <taxon>Sar</taxon>
        <taxon>Rhizaria</taxon>
        <taxon>Cercozoa</taxon>
        <taxon>Chlorarachniophyceae</taxon>
        <taxon>Lotharella</taxon>
    </lineage>
</organism>
<dbReference type="AlphaFoldDB" id="A0A7S3Z007"/>
<dbReference type="GO" id="GO:0005227">
    <property type="term" value="F:calcium-activated cation channel activity"/>
    <property type="evidence" value="ECO:0007669"/>
    <property type="project" value="InterPro"/>
</dbReference>
<dbReference type="Pfam" id="PF02714">
    <property type="entry name" value="RSN1_7TM"/>
    <property type="match status" value="1"/>
</dbReference>